<gene>
    <name evidence="2" type="ORF">ENJ89_05090</name>
</gene>
<organism evidence="2">
    <name type="scientific">Caldithrix abyssi</name>
    <dbReference type="NCBI Taxonomy" id="187145"/>
    <lineage>
        <taxon>Bacteria</taxon>
        <taxon>Pseudomonadati</taxon>
        <taxon>Calditrichota</taxon>
        <taxon>Calditrichia</taxon>
        <taxon>Calditrichales</taxon>
        <taxon>Calditrichaceae</taxon>
        <taxon>Caldithrix</taxon>
    </lineage>
</organism>
<dbReference type="Pfam" id="PF08486">
    <property type="entry name" value="SpoIID"/>
    <property type="match status" value="1"/>
</dbReference>
<dbReference type="EMBL" id="DROD01000348">
    <property type="protein sequence ID" value="HHJ52547.1"/>
    <property type="molecule type" value="Genomic_DNA"/>
</dbReference>
<sequence>LEAQTIAARSWLLANVEQKHRHLGMDVCNDDCCQRYQGTTFLTEHSIRGAENTRGLVLLYQDKICDARYSKSCGGVMESFEAIWGGEPVPYFKVKADAETEPPEWRKPLSDEKNLAHWLKSVPQTFCSPHVVPEETLKKYLGGVDEEGHYFRWTINITQEELVNHLNRQLNLPIKAVKALNVLQRGGSGRATKMEIVYLDSENREQIFLVESEYEVRRLLHPSFLYSSAIIIETLPKNAEIPETYVYRGAGWGHGAGLCQIGALGMSLKGYIAQDIVYHYYPGSVLKKIY</sequence>
<feature type="domain" description="Sporulation stage II protein D amidase enhancer LytB N-terminal" evidence="1">
    <location>
        <begin position="1"/>
        <end position="60"/>
    </location>
</feature>
<name>A0A7V5PPH7_CALAY</name>
<comment type="caution">
    <text evidence="2">The sequence shown here is derived from an EMBL/GenBank/DDBJ whole genome shotgun (WGS) entry which is preliminary data.</text>
</comment>
<dbReference type="AlphaFoldDB" id="A0A7V5PPH7"/>
<accession>A0A7V5PPH7</accession>
<proteinExistence type="predicted"/>
<evidence type="ECO:0000313" key="2">
    <source>
        <dbReference type="EMBL" id="HHJ52547.1"/>
    </source>
</evidence>
<dbReference type="InterPro" id="IPR013486">
    <property type="entry name" value="SpoIID/LytB"/>
</dbReference>
<dbReference type="NCBIfam" id="TIGR02669">
    <property type="entry name" value="SpoIID_LytB"/>
    <property type="match status" value="1"/>
</dbReference>
<protein>
    <submittedName>
        <fullName evidence="2">SpoIID/LytB domain-containing protein</fullName>
    </submittedName>
</protein>
<evidence type="ECO:0000259" key="1">
    <source>
        <dbReference type="Pfam" id="PF08486"/>
    </source>
</evidence>
<feature type="non-terminal residue" evidence="2">
    <location>
        <position position="1"/>
    </location>
</feature>
<dbReference type="Proteomes" id="UP000886124">
    <property type="component" value="Unassembled WGS sequence"/>
</dbReference>
<dbReference type="GO" id="GO:0030435">
    <property type="term" value="P:sporulation resulting in formation of a cellular spore"/>
    <property type="evidence" value="ECO:0007669"/>
    <property type="project" value="InterPro"/>
</dbReference>
<dbReference type="InterPro" id="IPR013693">
    <property type="entry name" value="SpoIID/LytB_N"/>
</dbReference>
<reference evidence="2" key="1">
    <citation type="journal article" date="2020" name="mSystems">
        <title>Genome- and Community-Level Interaction Insights into Carbon Utilization and Element Cycling Functions of Hydrothermarchaeota in Hydrothermal Sediment.</title>
        <authorList>
            <person name="Zhou Z."/>
            <person name="Liu Y."/>
            <person name="Xu W."/>
            <person name="Pan J."/>
            <person name="Luo Z.H."/>
            <person name="Li M."/>
        </authorList>
    </citation>
    <scope>NUCLEOTIDE SEQUENCE [LARGE SCALE GENOMIC DNA]</scope>
    <source>
        <strain evidence="2">HyVt-527</strain>
    </source>
</reference>